<dbReference type="SUPFAM" id="SSF53474">
    <property type="entry name" value="alpha/beta-Hydrolases"/>
    <property type="match status" value="1"/>
</dbReference>
<dbReference type="InterPro" id="IPR006311">
    <property type="entry name" value="TAT_signal"/>
</dbReference>
<gene>
    <name evidence="3" type="ORF">OM076_21090</name>
</gene>
<evidence type="ECO:0000256" key="1">
    <source>
        <dbReference type="SAM" id="MobiDB-lite"/>
    </source>
</evidence>
<sequence>MTELQQYLAEEVAEDHVDGIITRREAIRRLGLLGVSATAASAMIAAEAAAKGGGGHGGGHDGGGGPGHGHGHGHAPESATSTWAPVPRESITFAGPNGTLMAAWAPATTPRGGVLVIHENRGLTEHIRTVAGRFAASGYSALALDLLSEEGGTGAFPGEAEVAAKLSEISGTTPERFDNDMKAAVTELAKRLPRKSSLGAIGFCFGGGMIWRLLAAKEPRLSAAAPFYGPFPTTPGVSLKGNKAAVLGVYGGLDARVNGTMPAAKAALDDARLDYELLTFNEADHAFFNDTGARFQVQAAGEAWRRVVGWFDDARDDDDHDHGRR</sequence>
<feature type="region of interest" description="Disordered" evidence="1">
    <location>
        <begin position="50"/>
        <end position="82"/>
    </location>
</feature>
<dbReference type="PROSITE" id="PS51318">
    <property type="entry name" value="TAT"/>
    <property type="match status" value="1"/>
</dbReference>
<feature type="compositionally biased region" description="Gly residues" evidence="1">
    <location>
        <begin position="51"/>
        <end position="68"/>
    </location>
</feature>
<keyword evidence="4" id="KW-1185">Reference proteome</keyword>
<reference evidence="3" key="1">
    <citation type="submission" date="2022-10" db="EMBL/GenBank/DDBJ databases">
        <title>The WGS of Solirubrobacter ginsenosidimutans DSM 21036.</title>
        <authorList>
            <person name="Jiang Z."/>
        </authorList>
    </citation>
    <scope>NUCLEOTIDE SEQUENCE</scope>
    <source>
        <strain evidence="3">DSM 21036</strain>
    </source>
</reference>
<evidence type="ECO:0000313" key="4">
    <source>
        <dbReference type="Proteomes" id="UP001149140"/>
    </source>
</evidence>
<protein>
    <submittedName>
        <fullName evidence="3">Dienelactone hydrolase family protein</fullName>
    </submittedName>
</protein>
<evidence type="ECO:0000259" key="2">
    <source>
        <dbReference type="Pfam" id="PF01738"/>
    </source>
</evidence>
<dbReference type="RefSeq" id="WP_270042018.1">
    <property type="nucleotide sequence ID" value="NZ_JAPDOD010000020.1"/>
</dbReference>
<evidence type="ECO:0000313" key="3">
    <source>
        <dbReference type="EMBL" id="MDA0162782.1"/>
    </source>
</evidence>
<keyword evidence="3" id="KW-0378">Hydrolase</keyword>
<comment type="caution">
    <text evidence="3">The sequence shown here is derived from an EMBL/GenBank/DDBJ whole genome shotgun (WGS) entry which is preliminary data.</text>
</comment>
<dbReference type="Gene3D" id="3.40.50.1820">
    <property type="entry name" value="alpha/beta hydrolase"/>
    <property type="match status" value="1"/>
</dbReference>
<dbReference type="PANTHER" id="PTHR46623">
    <property type="entry name" value="CARBOXYMETHYLENEBUTENOLIDASE-RELATED"/>
    <property type="match status" value="1"/>
</dbReference>
<dbReference type="AlphaFoldDB" id="A0A9X3S2X4"/>
<proteinExistence type="predicted"/>
<accession>A0A9X3S2X4</accession>
<organism evidence="3 4">
    <name type="scientific">Solirubrobacter ginsenosidimutans</name>
    <dbReference type="NCBI Taxonomy" id="490573"/>
    <lineage>
        <taxon>Bacteria</taxon>
        <taxon>Bacillati</taxon>
        <taxon>Actinomycetota</taxon>
        <taxon>Thermoleophilia</taxon>
        <taxon>Solirubrobacterales</taxon>
        <taxon>Solirubrobacteraceae</taxon>
        <taxon>Solirubrobacter</taxon>
    </lineage>
</organism>
<dbReference type="Proteomes" id="UP001149140">
    <property type="component" value="Unassembled WGS sequence"/>
</dbReference>
<dbReference type="Pfam" id="PF01738">
    <property type="entry name" value="DLH"/>
    <property type="match status" value="1"/>
</dbReference>
<dbReference type="InterPro" id="IPR002925">
    <property type="entry name" value="Dienelactn_hydro"/>
</dbReference>
<dbReference type="InterPro" id="IPR051049">
    <property type="entry name" value="Dienelactone_hydrolase-like"/>
</dbReference>
<dbReference type="InterPro" id="IPR029058">
    <property type="entry name" value="AB_hydrolase_fold"/>
</dbReference>
<feature type="domain" description="Dienelactone hydrolase" evidence="2">
    <location>
        <begin position="106"/>
        <end position="313"/>
    </location>
</feature>
<dbReference type="PANTHER" id="PTHR46623:SF6">
    <property type="entry name" value="ALPHA_BETA-HYDROLASES SUPERFAMILY PROTEIN"/>
    <property type="match status" value="1"/>
</dbReference>
<dbReference type="GO" id="GO:0016787">
    <property type="term" value="F:hydrolase activity"/>
    <property type="evidence" value="ECO:0007669"/>
    <property type="project" value="UniProtKB-KW"/>
</dbReference>
<name>A0A9X3S2X4_9ACTN</name>
<dbReference type="EMBL" id="JAPDOD010000020">
    <property type="protein sequence ID" value="MDA0162782.1"/>
    <property type="molecule type" value="Genomic_DNA"/>
</dbReference>